<dbReference type="PROSITE" id="PS50850">
    <property type="entry name" value="MFS"/>
    <property type="match status" value="1"/>
</dbReference>
<feature type="transmembrane region" description="Helical" evidence="6">
    <location>
        <begin position="44"/>
        <end position="63"/>
    </location>
</feature>
<evidence type="ECO:0000313" key="8">
    <source>
        <dbReference type="EMBL" id="TQL57728.1"/>
    </source>
</evidence>
<dbReference type="InterPro" id="IPR011701">
    <property type="entry name" value="MFS"/>
</dbReference>
<organism evidence="8 9">
    <name type="scientific">Propioniferax innocua</name>
    <dbReference type="NCBI Taxonomy" id="1753"/>
    <lineage>
        <taxon>Bacteria</taxon>
        <taxon>Bacillati</taxon>
        <taxon>Actinomycetota</taxon>
        <taxon>Actinomycetes</taxon>
        <taxon>Propionibacteriales</taxon>
        <taxon>Propionibacteriaceae</taxon>
        <taxon>Propioniferax</taxon>
    </lineage>
</organism>
<protein>
    <submittedName>
        <fullName evidence="8">Putative MFS family arabinose efflux permease</fullName>
    </submittedName>
</protein>
<sequence>MNKAPLSLLVVLVTAMTAGPLLGYGVAAAGPAVIEQIGITPGQLGSLASVAFVTAALTSSWLGRLADRISVRAQLVVVHLSSLAALVLAAAAQNYWMLLVASVLAGPPLAICNPTTNGILIRDVPPAQRSGWLGIKQSGVQVAQLFSGLFFPAMTLWLGWRGAALGAAGVVVLFWIQSLVTVRAVGATEPVGRGRRGSGASEPLPGTVWFLAGFALLTGFGMQATNVYLPTFAVQSLGYPLMVGGLAAAVTGTVGVVFRVFWGRQMRAGRRATTVFLIISAGAVGSGLVLLAADLWAVHVLLWFGAVLLGACTLGANVVVNATIMQVVAKGSVGTATGITSMGMYIGFASGPMAMGVLRDATGDFRAGWIMVAAVYAIGGLLALALRRREPGEL</sequence>
<keyword evidence="4 6" id="KW-1133">Transmembrane helix</keyword>
<dbReference type="GO" id="GO:0005886">
    <property type="term" value="C:plasma membrane"/>
    <property type="evidence" value="ECO:0007669"/>
    <property type="project" value="UniProtKB-SubCell"/>
</dbReference>
<dbReference type="PANTHER" id="PTHR43124">
    <property type="entry name" value="PURINE EFFLUX PUMP PBUE"/>
    <property type="match status" value="1"/>
</dbReference>
<feature type="transmembrane region" description="Helical" evidence="6">
    <location>
        <begin position="299"/>
        <end position="320"/>
    </location>
</feature>
<feature type="transmembrane region" description="Helical" evidence="6">
    <location>
        <begin position="75"/>
        <end position="92"/>
    </location>
</feature>
<dbReference type="EMBL" id="VFOR01000002">
    <property type="protein sequence ID" value="TQL57728.1"/>
    <property type="molecule type" value="Genomic_DNA"/>
</dbReference>
<dbReference type="Proteomes" id="UP000316196">
    <property type="component" value="Unassembled WGS sequence"/>
</dbReference>
<reference evidence="8 9" key="1">
    <citation type="submission" date="2019-06" db="EMBL/GenBank/DDBJ databases">
        <title>Sequencing the genomes of 1000 actinobacteria strains.</title>
        <authorList>
            <person name="Klenk H.-P."/>
        </authorList>
    </citation>
    <scope>NUCLEOTIDE SEQUENCE [LARGE SCALE GENOMIC DNA]</scope>
    <source>
        <strain evidence="8 9">DSM 8251</strain>
    </source>
</reference>
<evidence type="ECO:0000256" key="3">
    <source>
        <dbReference type="ARBA" id="ARBA00022692"/>
    </source>
</evidence>
<feature type="domain" description="Major facilitator superfamily (MFS) profile" evidence="7">
    <location>
        <begin position="7"/>
        <end position="391"/>
    </location>
</feature>
<accession>A0A542ZBL3</accession>
<evidence type="ECO:0000256" key="4">
    <source>
        <dbReference type="ARBA" id="ARBA00022989"/>
    </source>
</evidence>
<keyword evidence="5 6" id="KW-0472">Membrane</keyword>
<feature type="transmembrane region" description="Helical" evidence="6">
    <location>
        <begin position="241"/>
        <end position="262"/>
    </location>
</feature>
<dbReference type="GO" id="GO:0022857">
    <property type="term" value="F:transmembrane transporter activity"/>
    <property type="evidence" value="ECO:0007669"/>
    <property type="project" value="InterPro"/>
</dbReference>
<keyword evidence="2" id="KW-1003">Cell membrane</keyword>
<comment type="subcellular location">
    <subcellularLocation>
        <location evidence="1">Cell membrane</location>
        <topology evidence="1">Multi-pass membrane protein</topology>
    </subcellularLocation>
</comment>
<name>A0A542ZBL3_9ACTN</name>
<proteinExistence type="predicted"/>
<keyword evidence="3 6" id="KW-0812">Transmembrane</keyword>
<evidence type="ECO:0000256" key="5">
    <source>
        <dbReference type="ARBA" id="ARBA00023136"/>
    </source>
</evidence>
<dbReference type="Pfam" id="PF07690">
    <property type="entry name" value="MFS_1"/>
    <property type="match status" value="1"/>
</dbReference>
<dbReference type="RefSeq" id="WP_211345907.1">
    <property type="nucleotide sequence ID" value="NZ_BAAAMD010000003.1"/>
</dbReference>
<dbReference type="Gene3D" id="1.20.1250.20">
    <property type="entry name" value="MFS general substrate transporter like domains"/>
    <property type="match status" value="2"/>
</dbReference>
<feature type="transmembrane region" description="Helical" evidence="6">
    <location>
        <begin position="327"/>
        <end position="348"/>
    </location>
</feature>
<comment type="caution">
    <text evidence="8">The sequence shown here is derived from an EMBL/GenBank/DDBJ whole genome shotgun (WGS) entry which is preliminary data.</text>
</comment>
<gene>
    <name evidence="8" type="ORF">FB460_1569</name>
</gene>
<feature type="transmembrane region" description="Helical" evidence="6">
    <location>
        <begin position="166"/>
        <end position="186"/>
    </location>
</feature>
<feature type="transmembrane region" description="Helical" evidence="6">
    <location>
        <begin position="274"/>
        <end position="293"/>
    </location>
</feature>
<dbReference type="PANTHER" id="PTHR43124:SF3">
    <property type="entry name" value="CHLORAMPHENICOL EFFLUX PUMP RV0191"/>
    <property type="match status" value="1"/>
</dbReference>
<dbReference type="InterPro" id="IPR036259">
    <property type="entry name" value="MFS_trans_sf"/>
</dbReference>
<dbReference type="InterPro" id="IPR020846">
    <property type="entry name" value="MFS_dom"/>
</dbReference>
<evidence type="ECO:0000259" key="7">
    <source>
        <dbReference type="PROSITE" id="PS50850"/>
    </source>
</evidence>
<evidence type="ECO:0000313" key="9">
    <source>
        <dbReference type="Proteomes" id="UP000316196"/>
    </source>
</evidence>
<dbReference type="InterPro" id="IPR050189">
    <property type="entry name" value="MFS_Efflux_Transporters"/>
</dbReference>
<dbReference type="AlphaFoldDB" id="A0A542ZBL3"/>
<keyword evidence="9" id="KW-1185">Reference proteome</keyword>
<dbReference type="SUPFAM" id="SSF103473">
    <property type="entry name" value="MFS general substrate transporter"/>
    <property type="match status" value="1"/>
</dbReference>
<feature type="transmembrane region" description="Helical" evidence="6">
    <location>
        <begin position="368"/>
        <end position="386"/>
    </location>
</feature>
<evidence type="ECO:0000256" key="2">
    <source>
        <dbReference type="ARBA" id="ARBA00022475"/>
    </source>
</evidence>
<evidence type="ECO:0000256" key="6">
    <source>
        <dbReference type="SAM" id="Phobius"/>
    </source>
</evidence>
<evidence type="ECO:0000256" key="1">
    <source>
        <dbReference type="ARBA" id="ARBA00004651"/>
    </source>
</evidence>
<feature type="transmembrane region" description="Helical" evidence="6">
    <location>
        <begin position="207"/>
        <end position="229"/>
    </location>
</feature>